<proteinExistence type="predicted"/>
<gene>
    <name evidence="1" type="ORF">V5O48_009174</name>
</gene>
<keyword evidence="2" id="KW-1185">Reference proteome</keyword>
<organism evidence="1 2">
    <name type="scientific">Marasmius crinis-equi</name>
    <dbReference type="NCBI Taxonomy" id="585013"/>
    <lineage>
        <taxon>Eukaryota</taxon>
        <taxon>Fungi</taxon>
        <taxon>Dikarya</taxon>
        <taxon>Basidiomycota</taxon>
        <taxon>Agaricomycotina</taxon>
        <taxon>Agaricomycetes</taxon>
        <taxon>Agaricomycetidae</taxon>
        <taxon>Agaricales</taxon>
        <taxon>Marasmiineae</taxon>
        <taxon>Marasmiaceae</taxon>
        <taxon>Marasmius</taxon>
    </lineage>
</organism>
<sequence length="505" mass="57319">MSSRKLEDGLFTLFTDQLAAELLHALRCAGEASPPASLDAVTQEGVLGALDFLSRNPGNSVARHEEVEGVHRKISLAKDHLEKLNQSVDEVVALESHLSDQISRARERRHDLLGAQRQLQRMCNQVELTLRPSIRSLPSELLLMTIELLLNDFEFETRGWLLQHKRCQVFPPALSTNPILELWTHVCLTIDPLDGDPMSAVDRAVLARNHIHRSRGLPLHIRLFCFPDSFEIPGIPYGEVLDMLAAESHRWQSAILYLNEKDTFKLPLSLPLLTELVVHTWGTDDYRRPSEPLQVLPEGTFHVPRLKNLRLFMDCSDLPLFATERLMLETLTHLEVSWKAPARLGRLFAVLRSTNRTLVELRLDKLTLSWDTIRSVELPVLQVLGIRLVHRKFSKAILNALTVPNLTTFEFVGGWYPEEPDEAEDHDVWHRLGFPKTLAVQKFIHRSNLSQTLRHVRIVDPGAQPDAIQEVLSALPSLTSLHLCLDPYSPVFAAQLIHFVVHPTQ</sequence>
<dbReference type="Proteomes" id="UP001465976">
    <property type="component" value="Unassembled WGS sequence"/>
</dbReference>
<evidence type="ECO:0000313" key="2">
    <source>
        <dbReference type="Proteomes" id="UP001465976"/>
    </source>
</evidence>
<name>A0ABR3FCJ8_9AGAR</name>
<dbReference type="EMBL" id="JBAHYK010000583">
    <property type="protein sequence ID" value="KAL0572795.1"/>
    <property type="molecule type" value="Genomic_DNA"/>
</dbReference>
<comment type="caution">
    <text evidence="1">The sequence shown here is derived from an EMBL/GenBank/DDBJ whole genome shotgun (WGS) entry which is preliminary data.</text>
</comment>
<evidence type="ECO:0008006" key="3">
    <source>
        <dbReference type="Google" id="ProtNLM"/>
    </source>
</evidence>
<evidence type="ECO:0000313" key="1">
    <source>
        <dbReference type="EMBL" id="KAL0572795.1"/>
    </source>
</evidence>
<reference evidence="1 2" key="1">
    <citation type="submission" date="2024-02" db="EMBL/GenBank/DDBJ databases">
        <title>A draft genome for the cacao thread blight pathogen Marasmius crinis-equi.</title>
        <authorList>
            <person name="Cohen S.P."/>
            <person name="Baruah I.K."/>
            <person name="Amoako-Attah I."/>
            <person name="Bukari Y."/>
            <person name="Meinhardt L.W."/>
            <person name="Bailey B.A."/>
        </authorList>
    </citation>
    <scope>NUCLEOTIDE SEQUENCE [LARGE SCALE GENOMIC DNA]</scope>
    <source>
        <strain evidence="1 2">GH-76</strain>
    </source>
</reference>
<accession>A0ABR3FCJ8</accession>
<protein>
    <recommendedName>
        <fullName evidence="3">F-box domain-containing protein</fullName>
    </recommendedName>
</protein>